<dbReference type="Proteomes" id="UP000009138">
    <property type="component" value="Unassembled WGS sequence"/>
</dbReference>
<dbReference type="OrthoDB" id="1060854at2759"/>
<dbReference type="GO" id="GO:0005634">
    <property type="term" value="C:nucleus"/>
    <property type="evidence" value="ECO:0007669"/>
    <property type="project" value="TreeGrafter"/>
</dbReference>
<evidence type="ECO:0000313" key="3">
    <source>
        <dbReference type="EMBL" id="EIE80011.1"/>
    </source>
</evidence>
<dbReference type="AlphaFoldDB" id="I1BUY1"/>
<evidence type="ECO:0000256" key="2">
    <source>
        <dbReference type="SAM" id="SignalP"/>
    </source>
</evidence>
<evidence type="ECO:0000256" key="1">
    <source>
        <dbReference type="SAM" id="MobiDB-lite"/>
    </source>
</evidence>
<dbReference type="GO" id="GO:0019901">
    <property type="term" value="F:protein kinase binding"/>
    <property type="evidence" value="ECO:0007669"/>
    <property type="project" value="InterPro"/>
</dbReference>
<gene>
    <name evidence="3" type="ORF">RO3G_04716</name>
</gene>
<organism evidence="3 4">
    <name type="scientific">Rhizopus delemar (strain RA 99-880 / ATCC MYA-4621 / FGSC 9543 / NRRL 43880)</name>
    <name type="common">Mucormycosis agent</name>
    <name type="synonym">Rhizopus arrhizus var. delemar</name>
    <dbReference type="NCBI Taxonomy" id="246409"/>
    <lineage>
        <taxon>Eukaryota</taxon>
        <taxon>Fungi</taxon>
        <taxon>Fungi incertae sedis</taxon>
        <taxon>Mucoromycota</taxon>
        <taxon>Mucoromycotina</taxon>
        <taxon>Mucoromycetes</taxon>
        <taxon>Mucorales</taxon>
        <taxon>Mucorineae</taxon>
        <taxon>Rhizopodaceae</taxon>
        <taxon>Rhizopus</taxon>
    </lineage>
</organism>
<feature type="chain" id="PRO_5003637661" description="Cyclin" evidence="2">
    <location>
        <begin position="17"/>
        <end position="142"/>
    </location>
</feature>
<dbReference type="eggNOG" id="KOG1674">
    <property type="taxonomic scope" value="Eukaryota"/>
</dbReference>
<feature type="region of interest" description="Disordered" evidence="1">
    <location>
        <begin position="122"/>
        <end position="142"/>
    </location>
</feature>
<dbReference type="SUPFAM" id="SSF47954">
    <property type="entry name" value="Cyclin-like"/>
    <property type="match status" value="1"/>
</dbReference>
<dbReference type="InterPro" id="IPR036915">
    <property type="entry name" value="Cyclin-like_sf"/>
</dbReference>
<dbReference type="RefSeq" id="XP_067515407.1">
    <property type="nucleotide sequence ID" value="XM_067659306.1"/>
</dbReference>
<dbReference type="InParanoid" id="I1BUY1"/>
<dbReference type="STRING" id="246409.I1BUY1"/>
<dbReference type="GO" id="GO:0016538">
    <property type="term" value="F:cyclin-dependent protein serine/threonine kinase regulator activity"/>
    <property type="evidence" value="ECO:0007669"/>
    <property type="project" value="TreeGrafter"/>
</dbReference>
<keyword evidence="2" id="KW-0732">Signal</keyword>
<dbReference type="PANTHER" id="PTHR15615">
    <property type="match status" value="1"/>
</dbReference>
<dbReference type="VEuPathDB" id="FungiDB:RO3G_04716"/>
<protein>
    <recommendedName>
        <fullName evidence="5">Cyclin</fullName>
    </recommendedName>
</protein>
<proteinExistence type="predicted"/>
<name>I1BUY1_RHIO9</name>
<accession>I1BUY1</accession>
<evidence type="ECO:0000313" key="4">
    <source>
        <dbReference type="Proteomes" id="UP000009138"/>
    </source>
</evidence>
<keyword evidence="4" id="KW-1185">Reference proteome</keyword>
<dbReference type="Pfam" id="PF08613">
    <property type="entry name" value="Cyclin"/>
    <property type="match status" value="1"/>
</dbReference>
<dbReference type="InterPro" id="IPR013922">
    <property type="entry name" value="Cyclin_PHO80-like"/>
</dbReference>
<dbReference type="GeneID" id="93611687"/>
<feature type="signal peptide" evidence="2">
    <location>
        <begin position="1"/>
        <end position="16"/>
    </location>
</feature>
<reference evidence="3 4" key="1">
    <citation type="journal article" date="2009" name="PLoS Genet.">
        <title>Genomic analysis of the basal lineage fungus Rhizopus oryzae reveals a whole-genome duplication.</title>
        <authorList>
            <person name="Ma L.-J."/>
            <person name="Ibrahim A.S."/>
            <person name="Skory C."/>
            <person name="Grabherr M.G."/>
            <person name="Burger G."/>
            <person name="Butler M."/>
            <person name="Elias M."/>
            <person name="Idnurm A."/>
            <person name="Lang B.F."/>
            <person name="Sone T."/>
            <person name="Abe A."/>
            <person name="Calvo S.E."/>
            <person name="Corrochano L.M."/>
            <person name="Engels R."/>
            <person name="Fu J."/>
            <person name="Hansberg W."/>
            <person name="Kim J.-M."/>
            <person name="Kodira C.D."/>
            <person name="Koehrsen M.J."/>
            <person name="Liu B."/>
            <person name="Miranda-Saavedra D."/>
            <person name="O'Leary S."/>
            <person name="Ortiz-Castellanos L."/>
            <person name="Poulter R."/>
            <person name="Rodriguez-Romero J."/>
            <person name="Ruiz-Herrera J."/>
            <person name="Shen Y.-Q."/>
            <person name="Zeng Q."/>
            <person name="Galagan J."/>
            <person name="Birren B.W."/>
            <person name="Cuomo C.A."/>
            <person name="Wickes B.L."/>
        </authorList>
    </citation>
    <scope>NUCLEOTIDE SEQUENCE [LARGE SCALE GENOMIC DNA]</scope>
    <source>
        <strain evidence="4">RA 99-880 / ATCC MYA-4621 / FGSC 9543 / NRRL 43880</strain>
    </source>
</reference>
<dbReference type="GO" id="GO:0000307">
    <property type="term" value="C:cyclin-dependent protein kinase holoenzyme complex"/>
    <property type="evidence" value="ECO:0007669"/>
    <property type="project" value="TreeGrafter"/>
</dbReference>
<dbReference type="Gene3D" id="1.10.472.10">
    <property type="entry name" value="Cyclin-like"/>
    <property type="match status" value="1"/>
</dbReference>
<evidence type="ECO:0008006" key="5">
    <source>
        <dbReference type="Google" id="ProtNLM"/>
    </source>
</evidence>
<dbReference type="EMBL" id="CH476734">
    <property type="protein sequence ID" value="EIE80011.1"/>
    <property type="molecule type" value="Genomic_DNA"/>
</dbReference>
<dbReference type="PANTHER" id="PTHR15615:SF94">
    <property type="entry name" value="PHO85 CYCLIN-6-RELATED"/>
    <property type="match status" value="1"/>
</dbReference>
<sequence>MKMDIAQLLITSLVIASKFTSDVFYSNSRYAKVGGIPLQELNQLEIQFLFFLDFQLYVTLEDLQGYANQLLSHAVNTSIISTHKQQNRKYQLSHIVSTITSSSLTSPPYSKKSLRSHIYHPYQRPHTTDNKKLGLISPKDSS</sequence>